<feature type="domain" description="FAD-dependent oxidoreductase 2 FAD-binding" evidence="3">
    <location>
        <begin position="7"/>
        <end position="38"/>
    </location>
</feature>
<proteinExistence type="predicted"/>
<evidence type="ECO:0000259" key="4">
    <source>
        <dbReference type="Pfam" id="PF21688"/>
    </source>
</evidence>
<reference evidence="5" key="1">
    <citation type="journal article" date="2020" name="mSystems">
        <title>Genome- and Community-Level Interaction Insights into Carbon Utilization and Element Cycling Functions of Hydrothermarchaeota in Hydrothermal Sediment.</title>
        <authorList>
            <person name="Zhou Z."/>
            <person name="Liu Y."/>
            <person name="Xu W."/>
            <person name="Pan J."/>
            <person name="Luo Z.H."/>
            <person name="Li M."/>
        </authorList>
    </citation>
    <scope>NUCLEOTIDE SEQUENCE [LARGE SCALE GENOMIC DNA]</scope>
    <source>
        <strain evidence="5">SpSt-754</strain>
    </source>
</reference>
<protein>
    <submittedName>
        <fullName evidence="5">NAD(P)/FAD-dependent oxidoreductase</fullName>
    </submittedName>
</protein>
<keyword evidence="1" id="KW-0285">Flavoprotein</keyword>
<organism evidence="5">
    <name type="scientific">candidate division WOR-3 bacterium</name>
    <dbReference type="NCBI Taxonomy" id="2052148"/>
    <lineage>
        <taxon>Bacteria</taxon>
        <taxon>Bacteria division WOR-3</taxon>
    </lineage>
</organism>
<dbReference type="SUPFAM" id="SSF51905">
    <property type="entry name" value="FAD/NAD(P)-binding domain"/>
    <property type="match status" value="1"/>
</dbReference>
<evidence type="ECO:0000256" key="2">
    <source>
        <dbReference type="ARBA" id="ARBA00023002"/>
    </source>
</evidence>
<dbReference type="InterPro" id="IPR049516">
    <property type="entry name" value="FAD-depend_C"/>
</dbReference>
<dbReference type="Pfam" id="PF21688">
    <property type="entry name" value="FAD-depend_C"/>
    <property type="match status" value="1"/>
</dbReference>
<accession>A0A7V3NUM2</accession>
<dbReference type="PANTHER" id="PTHR43106">
    <property type="entry name" value="DEHYDROGENASE-RELATED"/>
    <property type="match status" value="1"/>
</dbReference>
<feature type="domain" description="FAD-dependent protein C-terminal" evidence="4">
    <location>
        <begin position="257"/>
        <end position="408"/>
    </location>
</feature>
<dbReference type="Pfam" id="PF00890">
    <property type="entry name" value="FAD_binding_2"/>
    <property type="match status" value="1"/>
</dbReference>
<comment type="caution">
    <text evidence="5">The sequence shown here is derived from an EMBL/GenBank/DDBJ whole genome shotgun (WGS) entry which is preliminary data.</text>
</comment>
<sequence length="460" mass="50943">MTNKFYDVIIVGSGPAGTFSALELAKKGLKVLILEKGDDLLRRKCPALEKQIPCVRCKSCSITSGFGGAGAFSDGKVTLSADVGGNLKDFLSQEELDRLFQSVIEKLIEFGAPRRIYGLDSEQVDKIYYEAQRYGLEIVKSKVLHMGTDKGFLVLKAMREAIVSEKVEFHCNEPVEDLIIKDSKIEGVKTVKDEYYGRFVILAPGRSGAEWLFKMSKKYGFKTDTNPVDIGVRIEVPAEVLKKLTDVFYEPKIIYYSKSFDDKVRTFCVNPYGVVVPEMTEDVVTVNGHSYSYPVSNNTNLAILVSTKFTQPFNDPVSYGKSIARLANLLTGSVIIQRYGDLKLGRRSTEERIKRSIVKPTYLGAVPGDLSFALPYRYLSSIKEMLDQLDKLVPGMADDGNLIYGVEVKFYSARIKVTRDFEIEGIQNLFVAGDGAGITRGLSQAAVSGILVANSILKKV</sequence>
<dbReference type="GO" id="GO:0016491">
    <property type="term" value="F:oxidoreductase activity"/>
    <property type="evidence" value="ECO:0007669"/>
    <property type="project" value="UniProtKB-KW"/>
</dbReference>
<evidence type="ECO:0000256" key="1">
    <source>
        <dbReference type="ARBA" id="ARBA00022630"/>
    </source>
</evidence>
<dbReference type="InterPro" id="IPR003953">
    <property type="entry name" value="FAD-dep_OxRdtase_2_FAD-bd"/>
</dbReference>
<gene>
    <name evidence="5" type="ORF">ENV38_00220</name>
</gene>
<name>A0A7V3NUM2_UNCW3</name>
<dbReference type="EMBL" id="DTGD01000008">
    <property type="protein sequence ID" value="HGB35321.1"/>
    <property type="molecule type" value="Genomic_DNA"/>
</dbReference>
<dbReference type="PANTHER" id="PTHR43106:SF1">
    <property type="entry name" value="DEHYDROGENASE-RELATED"/>
    <property type="match status" value="1"/>
</dbReference>
<dbReference type="InterPro" id="IPR036188">
    <property type="entry name" value="FAD/NAD-bd_sf"/>
</dbReference>
<dbReference type="Gene3D" id="3.50.50.60">
    <property type="entry name" value="FAD/NAD(P)-binding domain"/>
    <property type="match status" value="2"/>
</dbReference>
<dbReference type="PIRSF" id="PIRSF038984">
    <property type="entry name" value="FAD_binding_protein"/>
    <property type="match status" value="1"/>
</dbReference>
<evidence type="ECO:0000313" key="5">
    <source>
        <dbReference type="EMBL" id="HGB35321.1"/>
    </source>
</evidence>
<dbReference type="AlphaFoldDB" id="A0A7V3NUM2"/>
<evidence type="ECO:0000259" key="3">
    <source>
        <dbReference type="Pfam" id="PF00890"/>
    </source>
</evidence>
<keyword evidence="2" id="KW-0560">Oxidoreductase</keyword>
<dbReference type="InterPro" id="IPR028348">
    <property type="entry name" value="FAD-binding_protein"/>
</dbReference>